<name>A0ABV7WTB1_9GAMM</name>
<dbReference type="Gene3D" id="1.20.1560.10">
    <property type="entry name" value="ABC transporter type 1, transmembrane domain"/>
    <property type="match status" value="1"/>
</dbReference>
<evidence type="ECO:0000313" key="11">
    <source>
        <dbReference type="Proteomes" id="UP001595710"/>
    </source>
</evidence>
<dbReference type="RefSeq" id="WP_290280620.1">
    <property type="nucleotide sequence ID" value="NZ_JAUFQI010000001.1"/>
</dbReference>
<dbReference type="PANTHER" id="PTHR43394:SF1">
    <property type="entry name" value="ATP-BINDING CASSETTE SUB-FAMILY B MEMBER 10, MITOCHONDRIAL"/>
    <property type="match status" value="1"/>
</dbReference>
<feature type="domain" description="ABC transporter" evidence="8">
    <location>
        <begin position="346"/>
        <end position="586"/>
    </location>
</feature>
<dbReference type="PROSITE" id="PS00211">
    <property type="entry name" value="ABC_TRANSPORTER_1"/>
    <property type="match status" value="1"/>
</dbReference>
<dbReference type="InterPro" id="IPR003439">
    <property type="entry name" value="ABC_transporter-like_ATP-bd"/>
</dbReference>
<dbReference type="PROSITE" id="PS50929">
    <property type="entry name" value="ABC_TM1F"/>
    <property type="match status" value="1"/>
</dbReference>
<evidence type="ECO:0000256" key="5">
    <source>
        <dbReference type="ARBA" id="ARBA00022989"/>
    </source>
</evidence>
<feature type="transmembrane region" description="Helical" evidence="7">
    <location>
        <begin position="263"/>
        <end position="280"/>
    </location>
</feature>
<dbReference type="SUPFAM" id="SSF52540">
    <property type="entry name" value="P-loop containing nucleoside triphosphate hydrolases"/>
    <property type="match status" value="1"/>
</dbReference>
<evidence type="ECO:0000313" key="10">
    <source>
        <dbReference type="EMBL" id="MFC3701688.1"/>
    </source>
</evidence>
<keyword evidence="2 7" id="KW-0812">Transmembrane</keyword>
<dbReference type="SUPFAM" id="SSF90123">
    <property type="entry name" value="ABC transporter transmembrane region"/>
    <property type="match status" value="1"/>
</dbReference>
<evidence type="ECO:0000256" key="7">
    <source>
        <dbReference type="SAM" id="Phobius"/>
    </source>
</evidence>
<sequence>MQLDAPQSKAHLIWHYFWQNRLSYSLAILFILLVNWLQVEIPLMVKTAIDLLMANVADNQDALMSSVWMIIGASLVLIVIRTLSRMFGLNPGRFVEAQLKNDLFAKLNRLTDSFHSANNSGKLISIINNDISGIRLFFGIGFMQLFNIIFALSFTPFYMWRISPSLTVYSFLPIIFAFAIYRIGFVKMRKLWTDRMHSLQGLSEQLVHFLSGMDVIKAEHMGPWVQNEIAQANQELLDITVKIQRIQVFIMPVLDYANQMMKILILGLGAVMVLNAELTVGEITAFLSYSVMLAVPFGGLGRILSVIQMGMVSIESVMTILNSKIDPTNLKRLSEADSNAIQRSTLKVNNLSYRYPNSESDEPTLKNISFELPQGKKLGILGSVGSGKTTLVNCLNHLYDLEPGMLIYGEHDITDWSRHDWHKQVRTITQDPYLFSATLNENVKFGSEHNANAPTLSVEEAIAAAQLSSDVERFAEQGNTMVGEKGIMLSGGQKQRVSIARALYTPADILILDNVLSAVDYDTERAIMSELSSKLVDRSLVVVSHRVSALQEMDEILVLKEGEIIARGTHSELLKTSSYYQQTWELQQNDQEASA</sequence>
<dbReference type="InterPro" id="IPR011527">
    <property type="entry name" value="ABC1_TM_dom"/>
</dbReference>
<dbReference type="Proteomes" id="UP001595710">
    <property type="component" value="Unassembled WGS sequence"/>
</dbReference>
<comment type="caution">
    <text evidence="10">The sequence shown here is derived from an EMBL/GenBank/DDBJ whole genome shotgun (WGS) entry which is preliminary data.</text>
</comment>
<dbReference type="Gene3D" id="3.40.50.300">
    <property type="entry name" value="P-loop containing nucleotide triphosphate hydrolases"/>
    <property type="match status" value="1"/>
</dbReference>
<dbReference type="InterPro" id="IPR036640">
    <property type="entry name" value="ABC1_TM_sf"/>
</dbReference>
<evidence type="ECO:0000256" key="2">
    <source>
        <dbReference type="ARBA" id="ARBA00022692"/>
    </source>
</evidence>
<keyword evidence="5 7" id="KW-1133">Transmembrane helix</keyword>
<proteinExistence type="predicted"/>
<evidence type="ECO:0000256" key="1">
    <source>
        <dbReference type="ARBA" id="ARBA00004651"/>
    </source>
</evidence>
<dbReference type="PANTHER" id="PTHR43394">
    <property type="entry name" value="ATP-DEPENDENT PERMEASE MDL1, MITOCHONDRIAL"/>
    <property type="match status" value="1"/>
</dbReference>
<dbReference type="GO" id="GO:0005524">
    <property type="term" value="F:ATP binding"/>
    <property type="evidence" value="ECO:0007669"/>
    <property type="project" value="UniProtKB-KW"/>
</dbReference>
<dbReference type="InterPro" id="IPR003593">
    <property type="entry name" value="AAA+_ATPase"/>
</dbReference>
<keyword evidence="4 10" id="KW-0067">ATP-binding</keyword>
<organism evidence="10 11">
    <name type="scientific">Reinekea marina</name>
    <dbReference type="NCBI Taxonomy" id="1310421"/>
    <lineage>
        <taxon>Bacteria</taxon>
        <taxon>Pseudomonadati</taxon>
        <taxon>Pseudomonadota</taxon>
        <taxon>Gammaproteobacteria</taxon>
        <taxon>Oceanospirillales</taxon>
        <taxon>Saccharospirillaceae</taxon>
        <taxon>Reinekea</taxon>
    </lineage>
</organism>
<dbReference type="InterPro" id="IPR027417">
    <property type="entry name" value="P-loop_NTPase"/>
</dbReference>
<feature type="transmembrane region" description="Helical" evidence="7">
    <location>
        <begin position="136"/>
        <end position="160"/>
    </location>
</feature>
<dbReference type="Pfam" id="PF00005">
    <property type="entry name" value="ABC_tran"/>
    <property type="match status" value="1"/>
</dbReference>
<dbReference type="PROSITE" id="PS50893">
    <property type="entry name" value="ABC_TRANSPORTER_2"/>
    <property type="match status" value="1"/>
</dbReference>
<gene>
    <name evidence="10" type="ORF">ACFOND_08570</name>
</gene>
<feature type="transmembrane region" description="Helical" evidence="7">
    <location>
        <begin position="166"/>
        <end position="186"/>
    </location>
</feature>
<keyword evidence="6 7" id="KW-0472">Membrane</keyword>
<feature type="transmembrane region" description="Helical" evidence="7">
    <location>
        <begin position="62"/>
        <end position="83"/>
    </location>
</feature>
<keyword evidence="11" id="KW-1185">Reference proteome</keyword>
<dbReference type="SMART" id="SM00382">
    <property type="entry name" value="AAA"/>
    <property type="match status" value="1"/>
</dbReference>
<feature type="domain" description="ABC transmembrane type-1" evidence="9">
    <location>
        <begin position="26"/>
        <end position="309"/>
    </location>
</feature>
<dbReference type="InterPro" id="IPR039421">
    <property type="entry name" value="Type_1_exporter"/>
</dbReference>
<protein>
    <submittedName>
        <fullName evidence="10">ABC transporter ATP-binding protein</fullName>
    </submittedName>
</protein>
<evidence type="ECO:0000256" key="6">
    <source>
        <dbReference type="ARBA" id="ARBA00023136"/>
    </source>
</evidence>
<comment type="subcellular location">
    <subcellularLocation>
        <location evidence="1">Cell membrane</location>
        <topology evidence="1">Multi-pass membrane protein</topology>
    </subcellularLocation>
</comment>
<dbReference type="EMBL" id="JBHRYN010000010">
    <property type="protein sequence ID" value="MFC3701688.1"/>
    <property type="molecule type" value="Genomic_DNA"/>
</dbReference>
<reference evidence="11" key="1">
    <citation type="journal article" date="2019" name="Int. J. Syst. Evol. Microbiol.">
        <title>The Global Catalogue of Microorganisms (GCM) 10K type strain sequencing project: providing services to taxonomists for standard genome sequencing and annotation.</title>
        <authorList>
            <consortium name="The Broad Institute Genomics Platform"/>
            <consortium name="The Broad Institute Genome Sequencing Center for Infectious Disease"/>
            <person name="Wu L."/>
            <person name="Ma J."/>
        </authorList>
    </citation>
    <scope>NUCLEOTIDE SEQUENCE [LARGE SCALE GENOMIC DNA]</scope>
    <source>
        <strain evidence="11">CECT 8288</strain>
    </source>
</reference>
<evidence type="ECO:0000256" key="4">
    <source>
        <dbReference type="ARBA" id="ARBA00022840"/>
    </source>
</evidence>
<evidence type="ECO:0000256" key="3">
    <source>
        <dbReference type="ARBA" id="ARBA00022741"/>
    </source>
</evidence>
<feature type="transmembrane region" description="Helical" evidence="7">
    <location>
        <begin position="21"/>
        <end position="39"/>
    </location>
</feature>
<evidence type="ECO:0000259" key="9">
    <source>
        <dbReference type="PROSITE" id="PS50929"/>
    </source>
</evidence>
<evidence type="ECO:0000259" key="8">
    <source>
        <dbReference type="PROSITE" id="PS50893"/>
    </source>
</evidence>
<keyword evidence="3" id="KW-0547">Nucleotide-binding</keyword>
<accession>A0ABV7WTB1</accession>
<dbReference type="Pfam" id="PF00664">
    <property type="entry name" value="ABC_membrane"/>
    <property type="match status" value="1"/>
</dbReference>
<dbReference type="InterPro" id="IPR017871">
    <property type="entry name" value="ABC_transporter-like_CS"/>
</dbReference>